<keyword evidence="5" id="KW-0560">Oxidoreductase</keyword>
<keyword evidence="4" id="KW-0274">FAD</keyword>
<dbReference type="InterPro" id="IPR036188">
    <property type="entry name" value="FAD/NAD-bd_sf"/>
</dbReference>
<evidence type="ECO:0000256" key="4">
    <source>
        <dbReference type="ARBA" id="ARBA00022827"/>
    </source>
</evidence>
<evidence type="ECO:0000259" key="7">
    <source>
        <dbReference type="Pfam" id="PF00732"/>
    </source>
</evidence>
<dbReference type="PANTHER" id="PTHR42784:SF1">
    <property type="entry name" value="PYRANOSE 2-OXIDASE"/>
    <property type="match status" value="1"/>
</dbReference>
<reference evidence="10 11" key="1">
    <citation type="submission" date="2023-07" db="EMBL/GenBank/DDBJ databases">
        <title>Sequencing the genomes of 1000 actinobacteria strains.</title>
        <authorList>
            <person name="Klenk H.-P."/>
        </authorList>
    </citation>
    <scope>NUCLEOTIDE SEQUENCE [LARGE SCALE GENOMIC DNA]</scope>
    <source>
        <strain evidence="10 11">DSM 20167</strain>
    </source>
</reference>
<name>A0ABU2BF13_9MICC</name>
<comment type="similarity">
    <text evidence="2">Belongs to the GMC oxidoreductase family.</text>
</comment>
<evidence type="ECO:0000313" key="10">
    <source>
        <dbReference type="EMBL" id="MDR7357232.1"/>
    </source>
</evidence>
<comment type="caution">
    <text evidence="10">The sequence shown here is derived from an EMBL/GenBank/DDBJ whole genome shotgun (WGS) entry which is preliminary data.</text>
</comment>
<evidence type="ECO:0000259" key="8">
    <source>
        <dbReference type="Pfam" id="PF01494"/>
    </source>
</evidence>
<keyword evidence="11" id="KW-1185">Reference proteome</keyword>
<dbReference type="PANTHER" id="PTHR42784">
    <property type="entry name" value="PYRANOSE 2-OXIDASE"/>
    <property type="match status" value="1"/>
</dbReference>
<evidence type="ECO:0000256" key="3">
    <source>
        <dbReference type="ARBA" id="ARBA00022630"/>
    </source>
</evidence>
<organism evidence="10 11">
    <name type="scientific">Paeniglutamicibacter sulfureus</name>
    <dbReference type="NCBI Taxonomy" id="43666"/>
    <lineage>
        <taxon>Bacteria</taxon>
        <taxon>Bacillati</taxon>
        <taxon>Actinomycetota</taxon>
        <taxon>Actinomycetes</taxon>
        <taxon>Micrococcales</taxon>
        <taxon>Micrococcaceae</taxon>
        <taxon>Paeniglutamicibacter</taxon>
    </lineage>
</organism>
<dbReference type="RefSeq" id="WP_302262607.1">
    <property type="nucleotide sequence ID" value="NZ_BAAAWO010000001.1"/>
</dbReference>
<keyword evidence="3" id="KW-0285">Flavoprotein</keyword>
<dbReference type="EMBL" id="JAVDYI010000001">
    <property type="protein sequence ID" value="MDR7357232.1"/>
    <property type="molecule type" value="Genomic_DNA"/>
</dbReference>
<dbReference type="Pfam" id="PF05199">
    <property type="entry name" value="GMC_oxred_C"/>
    <property type="match status" value="1"/>
</dbReference>
<proteinExistence type="inferred from homology"/>
<evidence type="ECO:0000259" key="9">
    <source>
        <dbReference type="Pfam" id="PF05199"/>
    </source>
</evidence>
<feature type="region of interest" description="Disordered" evidence="6">
    <location>
        <begin position="326"/>
        <end position="349"/>
    </location>
</feature>
<protein>
    <submittedName>
        <fullName evidence="10">Choline dehydrogenase-like flavoprotein</fullName>
    </submittedName>
</protein>
<dbReference type="Pfam" id="PF00732">
    <property type="entry name" value="GMC_oxred_N"/>
    <property type="match status" value="1"/>
</dbReference>
<dbReference type="Gene3D" id="3.50.50.60">
    <property type="entry name" value="FAD/NAD(P)-binding domain"/>
    <property type="match status" value="2"/>
</dbReference>
<accession>A0ABU2BF13</accession>
<gene>
    <name evidence="10" type="ORF">J2S64_000923</name>
</gene>
<dbReference type="InterPro" id="IPR002938">
    <property type="entry name" value="FAD-bd"/>
</dbReference>
<dbReference type="InterPro" id="IPR051473">
    <property type="entry name" value="P2Ox-like"/>
</dbReference>
<dbReference type="InterPro" id="IPR000172">
    <property type="entry name" value="GMC_OxRdtase_N"/>
</dbReference>
<dbReference type="PRINTS" id="PR00420">
    <property type="entry name" value="RNGMNOXGNASE"/>
</dbReference>
<feature type="domain" description="FAD-binding" evidence="8">
    <location>
        <begin position="7"/>
        <end position="37"/>
    </location>
</feature>
<evidence type="ECO:0000256" key="2">
    <source>
        <dbReference type="ARBA" id="ARBA00010790"/>
    </source>
</evidence>
<dbReference type="Pfam" id="PF01494">
    <property type="entry name" value="FAD_binding_3"/>
    <property type="match status" value="1"/>
</dbReference>
<comment type="cofactor">
    <cofactor evidence="1">
        <name>FAD</name>
        <dbReference type="ChEBI" id="CHEBI:57692"/>
    </cofactor>
</comment>
<evidence type="ECO:0000256" key="1">
    <source>
        <dbReference type="ARBA" id="ARBA00001974"/>
    </source>
</evidence>
<evidence type="ECO:0000256" key="6">
    <source>
        <dbReference type="SAM" id="MobiDB-lite"/>
    </source>
</evidence>
<feature type="domain" description="Glucose-methanol-choline oxidoreductase N-terminal" evidence="7">
    <location>
        <begin position="170"/>
        <end position="316"/>
    </location>
</feature>
<evidence type="ECO:0000313" key="11">
    <source>
        <dbReference type="Proteomes" id="UP001183817"/>
    </source>
</evidence>
<dbReference type="InterPro" id="IPR007867">
    <property type="entry name" value="GMC_OxRtase_C"/>
</dbReference>
<dbReference type="SUPFAM" id="SSF51905">
    <property type="entry name" value="FAD/NAD(P)-binding domain"/>
    <property type="match status" value="1"/>
</dbReference>
<feature type="domain" description="Glucose-methanol-choline oxidoreductase C-terminal" evidence="9">
    <location>
        <begin position="475"/>
        <end position="530"/>
    </location>
</feature>
<dbReference type="Proteomes" id="UP001183817">
    <property type="component" value="Unassembled WGS sequence"/>
</dbReference>
<sequence>MSDTLTTDVVIVGSGVAGALVADALTRAGVGVIMLEAGPPVDRDQAVEVFRAAPAKVPESPYPNVPWAPHPTSLEIGVPGTGYFIQDGPDAFGSTYERIVGGTTWHWLGSTPRLLPRDFEMRTRFGVGADWPITYNDLEPWYVRAEREMGVSGDSNEDLGSPRSAGYPMEAIPTSFLDRVIGQAAAGIGLQVRSTPQARNSESSFNDRPRCEGNSNCIPICPIGAKYDALIHLERARENGARLVANAVVFDVLVSGGRATGVRYRTPDRTDHTVLAKAVVLAAHGIETPKLLLSSDNGRGVANSSDQVGRNLMDHPIQLSWALSRDPVYPQRGPGSTAGIDSTRERPDADARSAFRVEIGNDGWRFPIGDPTFEFTAPAPFPRLREGGNALARRWNEHVQREIRFASSVEQLPDPGNRIVPDFNNLDDIGLPRPRITFAVGASVRAGMADAAAVHENLFAELEATERNHSDVPFGAGHIMGTTAMGENPATSVVDAEGRSHDVPNLWVVGSSVFPTAGTANPTLTLAALALRTAERLVARL</sequence>
<evidence type="ECO:0000256" key="5">
    <source>
        <dbReference type="ARBA" id="ARBA00023002"/>
    </source>
</evidence>